<dbReference type="OrthoDB" id="269227at2759"/>
<name>A0A423V9M9_9PEZI</name>
<organism evidence="2 3">
    <name type="scientific">Cytospora schulzeri</name>
    <dbReference type="NCBI Taxonomy" id="448051"/>
    <lineage>
        <taxon>Eukaryota</taxon>
        <taxon>Fungi</taxon>
        <taxon>Dikarya</taxon>
        <taxon>Ascomycota</taxon>
        <taxon>Pezizomycotina</taxon>
        <taxon>Sordariomycetes</taxon>
        <taxon>Sordariomycetidae</taxon>
        <taxon>Diaporthales</taxon>
        <taxon>Cytosporaceae</taxon>
        <taxon>Cytospora</taxon>
    </lineage>
</organism>
<sequence length="230" mass="24063">MSFEAATGAGEGPETIDGLSRQDPAALAAALEASGRQFGTLARSNAKIQAYNARVRNSGACLSIPAVLVHLLYRGSVHLTKGSASPSGTETSTIKPAELGLKVNPNYLSHPLDVEILARHVLSVESALVATAAPLATRLTQSDKAQRSPGRPPGSRGFSGEEELELARAYVRKTAFGVTGPARVPCCRVRKGASAIPVSFHCPRVVTRPYTMATVYAVAEKGADITKSAK</sequence>
<proteinExistence type="predicted"/>
<dbReference type="Proteomes" id="UP000283895">
    <property type="component" value="Unassembled WGS sequence"/>
</dbReference>
<dbReference type="Gene3D" id="3.30.560.10">
    <property type="entry name" value="Glucose Oxidase, domain 3"/>
    <property type="match status" value="1"/>
</dbReference>
<keyword evidence="3" id="KW-1185">Reference proteome</keyword>
<reference evidence="2 3" key="1">
    <citation type="submission" date="2015-09" db="EMBL/GenBank/DDBJ databases">
        <title>Host preference determinants of Valsa canker pathogens revealed by comparative genomics.</title>
        <authorList>
            <person name="Yin Z."/>
            <person name="Huang L."/>
        </authorList>
    </citation>
    <scope>NUCLEOTIDE SEQUENCE [LARGE SCALE GENOMIC DNA]</scope>
    <source>
        <strain evidence="2 3">03-1</strain>
    </source>
</reference>
<evidence type="ECO:0000313" key="3">
    <source>
        <dbReference type="Proteomes" id="UP000283895"/>
    </source>
</evidence>
<accession>A0A423V9M9</accession>
<evidence type="ECO:0000313" key="2">
    <source>
        <dbReference type="EMBL" id="ROV87576.1"/>
    </source>
</evidence>
<protein>
    <submittedName>
        <fullName evidence="2">Uncharacterized protein</fullName>
    </submittedName>
</protein>
<gene>
    <name evidence="2" type="ORF">VMCG_10598</name>
</gene>
<feature type="compositionally biased region" description="Low complexity" evidence="1">
    <location>
        <begin position="147"/>
        <end position="158"/>
    </location>
</feature>
<dbReference type="EMBL" id="LKEA01000092">
    <property type="protein sequence ID" value="ROV87576.1"/>
    <property type="molecule type" value="Genomic_DNA"/>
</dbReference>
<dbReference type="AlphaFoldDB" id="A0A423V9M9"/>
<dbReference type="STRING" id="356882.A0A423V9M9"/>
<feature type="region of interest" description="Disordered" evidence="1">
    <location>
        <begin position="140"/>
        <end position="161"/>
    </location>
</feature>
<comment type="caution">
    <text evidence="2">The sequence shown here is derived from an EMBL/GenBank/DDBJ whole genome shotgun (WGS) entry which is preliminary data.</text>
</comment>
<evidence type="ECO:0000256" key="1">
    <source>
        <dbReference type="SAM" id="MobiDB-lite"/>
    </source>
</evidence>